<dbReference type="EMBL" id="LDSL01000188">
    <property type="protein sequence ID" value="KTT14460.1"/>
    <property type="molecule type" value="Genomic_DNA"/>
</dbReference>
<keyword evidence="5" id="KW-1185">Reference proteome</keyword>
<dbReference type="SUPFAM" id="SSF103088">
    <property type="entry name" value="OmpA-like"/>
    <property type="match status" value="1"/>
</dbReference>
<evidence type="ECO:0000313" key="5">
    <source>
        <dbReference type="Proteomes" id="UP000072741"/>
    </source>
</evidence>
<evidence type="ECO:0000259" key="3">
    <source>
        <dbReference type="PROSITE" id="PS51123"/>
    </source>
</evidence>
<sequence length="184" mass="18578">MSTATDDDSQQRFALGLVFVLIALIVATTIGAAVYHYGLPGNDADAAGTASTAPAAPATGVAVITETVVAVVPEGASVRVEGGVVKFYFATGSADIAPGAAEALALVLQGVQNGRKAVVSGYHDTTGDPAKNEELAKQRAITVRDVLVGLGVPQDRVTLEKPAVAVGGQGDNAAARRVEVKLVD</sequence>
<protein>
    <submittedName>
        <fullName evidence="4">Membrane protein</fullName>
    </submittedName>
</protein>
<feature type="transmembrane region" description="Helical" evidence="2">
    <location>
        <begin position="12"/>
        <end position="35"/>
    </location>
</feature>
<name>A0A147GLK1_9BURK</name>
<dbReference type="RefSeq" id="WP_058644377.1">
    <property type="nucleotide sequence ID" value="NZ_LDSL01000188.1"/>
</dbReference>
<gene>
    <name evidence="4" type="ORF">NS331_23685</name>
</gene>
<proteinExistence type="predicted"/>
<dbReference type="AlphaFoldDB" id="A0A147GLK1"/>
<dbReference type="InterPro" id="IPR006665">
    <property type="entry name" value="OmpA-like"/>
</dbReference>
<evidence type="ECO:0000256" key="2">
    <source>
        <dbReference type="SAM" id="Phobius"/>
    </source>
</evidence>
<evidence type="ECO:0000256" key="1">
    <source>
        <dbReference type="PROSITE-ProRule" id="PRU00473"/>
    </source>
</evidence>
<keyword evidence="1 2" id="KW-0472">Membrane</keyword>
<dbReference type="Pfam" id="PF00691">
    <property type="entry name" value="OmpA"/>
    <property type="match status" value="1"/>
</dbReference>
<dbReference type="Gene3D" id="3.30.1330.60">
    <property type="entry name" value="OmpA-like domain"/>
    <property type="match status" value="1"/>
</dbReference>
<dbReference type="OrthoDB" id="8526920at2"/>
<keyword evidence="2" id="KW-1133">Transmembrane helix</keyword>
<dbReference type="Proteomes" id="UP000072741">
    <property type="component" value="Unassembled WGS sequence"/>
</dbReference>
<dbReference type="PROSITE" id="PS51123">
    <property type="entry name" value="OMPA_2"/>
    <property type="match status" value="1"/>
</dbReference>
<dbReference type="InterPro" id="IPR036737">
    <property type="entry name" value="OmpA-like_sf"/>
</dbReference>
<evidence type="ECO:0000313" key="4">
    <source>
        <dbReference type="EMBL" id="KTT14460.1"/>
    </source>
</evidence>
<reference evidence="4 5" key="1">
    <citation type="journal article" date="2016" name="Front. Microbiol.">
        <title>Genomic Resource of Rice Seed Associated Bacteria.</title>
        <authorList>
            <person name="Midha S."/>
            <person name="Bansal K."/>
            <person name="Sharma S."/>
            <person name="Kumar N."/>
            <person name="Patil P.P."/>
            <person name="Chaudhry V."/>
            <person name="Patil P.B."/>
        </authorList>
    </citation>
    <scope>NUCLEOTIDE SEQUENCE [LARGE SCALE GENOMIC DNA]</scope>
    <source>
        <strain evidence="4 5">NS331</strain>
    </source>
</reference>
<dbReference type="GO" id="GO:0016020">
    <property type="term" value="C:membrane"/>
    <property type="evidence" value="ECO:0007669"/>
    <property type="project" value="UniProtKB-UniRule"/>
</dbReference>
<keyword evidence="2" id="KW-0812">Transmembrane</keyword>
<organism evidence="4 5">
    <name type="scientific">Pseudacidovorax intermedius</name>
    <dbReference type="NCBI Taxonomy" id="433924"/>
    <lineage>
        <taxon>Bacteria</taxon>
        <taxon>Pseudomonadati</taxon>
        <taxon>Pseudomonadota</taxon>
        <taxon>Betaproteobacteria</taxon>
        <taxon>Burkholderiales</taxon>
        <taxon>Comamonadaceae</taxon>
        <taxon>Pseudacidovorax</taxon>
    </lineage>
</organism>
<comment type="caution">
    <text evidence="4">The sequence shown here is derived from an EMBL/GenBank/DDBJ whole genome shotgun (WGS) entry which is preliminary data.</text>
</comment>
<dbReference type="PATRIC" id="fig|433924.3.peg.1952"/>
<accession>A0A147GLK1</accession>
<feature type="domain" description="OmpA-like" evidence="3">
    <location>
        <begin position="76"/>
        <end position="184"/>
    </location>
</feature>
<dbReference type="CDD" id="cd07185">
    <property type="entry name" value="OmpA_C-like"/>
    <property type="match status" value="1"/>
</dbReference>